<comment type="similarity">
    <text evidence="8">Belongs to the HSF family.</text>
</comment>
<dbReference type="PRINTS" id="PR00412">
    <property type="entry name" value="EPOXHYDRLASE"/>
</dbReference>
<gene>
    <name evidence="11" type="ORF">KVV02_005477</name>
</gene>
<comment type="caution">
    <text evidence="11">The sequence shown here is derived from an EMBL/GenBank/DDBJ whole genome shotgun (WGS) entry which is preliminary data.</text>
</comment>
<dbReference type="GO" id="GO:0003700">
    <property type="term" value="F:DNA-binding transcription factor activity"/>
    <property type="evidence" value="ECO:0007669"/>
    <property type="project" value="InterPro"/>
</dbReference>
<evidence type="ECO:0000256" key="8">
    <source>
        <dbReference type="RuleBase" id="RU004020"/>
    </source>
</evidence>
<dbReference type="AlphaFoldDB" id="A0A9P8D233"/>
<evidence type="ECO:0000256" key="9">
    <source>
        <dbReference type="SAM" id="MobiDB-lite"/>
    </source>
</evidence>
<comment type="subcellular location">
    <subcellularLocation>
        <location evidence="1">Nucleus</location>
    </subcellularLocation>
</comment>
<dbReference type="GO" id="GO:0005634">
    <property type="term" value="C:nucleus"/>
    <property type="evidence" value="ECO:0007669"/>
    <property type="project" value="UniProtKB-SubCell"/>
</dbReference>
<dbReference type="InterPro" id="IPR036388">
    <property type="entry name" value="WH-like_DNA-bd_sf"/>
</dbReference>
<dbReference type="InterPro" id="IPR036390">
    <property type="entry name" value="WH_DNA-bd_sf"/>
</dbReference>
<proteinExistence type="inferred from homology"/>
<dbReference type="InterPro" id="IPR000073">
    <property type="entry name" value="AB_hydrolase_1"/>
</dbReference>
<dbReference type="SMART" id="SM00415">
    <property type="entry name" value="HSF"/>
    <property type="match status" value="1"/>
</dbReference>
<evidence type="ECO:0000256" key="3">
    <source>
        <dbReference type="ARBA" id="ARBA00023015"/>
    </source>
</evidence>
<dbReference type="InterPro" id="IPR000232">
    <property type="entry name" value="HSF_DNA-bd"/>
</dbReference>
<dbReference type="GO" id="GO:0043565">
    <property type="term" value="F:sequence-specific DNA binding"/>
    <property type="evidence" value="ECO:0007669"/>
    <property type="project" value="InterPro"/>
</dbReference>
<comment type="similarity">
    <text evidence="7">Belongs to the AB hydrolase superfamily. Epoxide hydrolase family.</text>
</comment>
<dbReference type="PRINTS" id="PR00111">
    <property type="entry name" value="ABHYDROLASE"/>
</dbReference>
<dbReference type="PRINTS" id="PR00056">
    <property type="entry name" value="HSFDOMAIN"/>
</dbReference>
<evidence type="ECO:0000256" key="4">
    <source>
        <dbReference type="ARBA" id="ARBA00023125"/>
    </source>
</evidence>
<feature type="compositionally biased region" description="Polar residues" evidence="9">
    <location>
        <begin position="723"/>
        <end position="742"/>
    </location>
</feature>
<dbReference type="Gene3D" id="3.40.50.1820">
    <property type="entry name" value="alpha/beta hydrolase"/>
    <property type="match status" value="1"/>
</dbReference>
<dbReference type="PROSITE" id="PS00434">
    <property type="entry name" value="HSF_DOMAIN"/>
    <property type="match status" value="1"/>
</dbReference>
<evidence type="ECO:0000256" key="6">
    <source>
        <dbReference type="ARBA" id="ARBA00023242"/>
    </source>
</evidence>
<feature type="compositionally biased region" description="Polar residues" evidence="9">
    <location>
        <begin position="342"/>
        <end position="362"/>
    </location>
</feature>
<reference evidence="11" key="1">
    <citation type="submission" date="2021-07" db="EMBL/GenBank/DDBJ databases">
        <title>Draft genome of Mortierella alpina, strain LL118, isolated from an aspen leaf litter sample.</title>
        <authorList>
            <person name="Yang S."/>
            <person name="Vinatzer B.A."/>
        </authorList>
    </citation>
    <scope>NUCLEOTIDE SEQUENCE</scope>
    <source>
        <strain evidence="11">LL118</strain>
    </source>
</reference>
<organism evidence="11 12">
    <name type="scientific">Mortierella alpina</name>
    <name type="common">Oleaginous fungus</name>
    <name type="synonym">Mortierella renispora</name>
    <dbReference type="NCBI Taxonomy" id="64518"/>
    <lineage>
        <taxon>Eukaryota</taxon>
        <taxon>Fungi</taxon>
        <taxon>Fungi incertae sedis</taxon>
        <taxon>Mucoromycota</taxon>
        <taxon>Mortierellomycotina</taxon>
        <taxon>Mortierellomycetes</taxon>
        <taxon>Mortierellales</taxon>
        <taxon>Mortierellaceae</taxon>
        <taxon>Mortierella</taxon>
    </lineage>
</organism>
<dbReference type="PANTHER" id="PTHR43329">
    <property type="entry name" value="EPOXIDE HYDROLASE"/>
    <property type="match status" value="1"/>
</dbReference>
<dbReference type="FunFam" id="1.10.10.10:FF:000027">
    <property type="entry name" value="Heat shock transcription factor 1"/>
    <property type="match status" value="1"/>
</dbReference>
<feature type="compositionally biased region" description="Acidic residues" evidence="9">
    <location>
        <begin position="690"/>
        <end position="701"/>
    </location>
</feature>
<dbReference type="Gene3D" id="1.10.10.10">
    <property type="entry name" value="Winged helix-like DNA-binding domain superfamily/Winged helix DNA-binding domain"/>
    <property type="match status" value="1"/>
</dbReference>
<dbReference type="EMBL" id="JAIFTL010000013">
    <property type="protein sequence ID" value="KAG9326815.1"/>
    <property type="molecule type" value="Genomic_DNA"/>
</dbReference>
<name>A0A9P8D233_MORAP</name>
<dbReference type="InterPro" id="IPR000639">
    <property type="entry name" value="Epox_hydrolase-like"/>
</dbReference>
<dbReference type="Pfam" id="PF00447">
    <property type="entry name" value="HSF_DNA-bind"/>
    <property type="match status" value="1"/>
</dbReference>
<feature type="region of interest" description="Disordered" evidence="9">
    <location>
        <begin position="955"/>
        <end position="984"/>
    </location>
</feature>
<feature type="region of interest" description="Disordered" evidence="9">
    <location>
        <begin position="342"/>
        <end position="364"/>
    </location>
</feature>
<dbReference type="Pfam" id="PF00561">
    <property type="entry name" value="Abhydrolase_1"/>
    <property type="match status" value="1"/>
</dbReference>
<feature type="compositionally biased region" description="Low complexity" evidence="9">
    <location>
        <begin position="955"/>
        <end position="976"/>
    </location>
</feature>
<feature type="region of interest" description="Disordered" evidence="9">
    <location>
        <begin position="662"/>
        <end position="764"/>
    </location>
</feature>
<accession>A0A9P8D233</accession>
<keyword evidence="4" id="KW-0238">DNA-binding</keyword>
<dbReference type="InterPro" id="IPR029058">
    <property type="entry name" value="AB_hydrolase_fold"/>
</dbReference>
<keyword evidence="6" id="KW-0539">Nucleus</keyword>
<evidence type="ECO:0000256" key="1">
    <source>
        <dbReference type="ARBA" id="ARBA00004123"/>
    </source>
</evidence>
<dbReference type="SUPFAM" id="SSF46785">
    <property type="entry name" value="Winged helix' DNA-binding domain"/>
    <property type="match status" value="1"/>
</dbReference>
<dbReference type="GO" id="GO:0016787">
    <property type="term" value="F:hydrolase activity"/>
    <property type="evidence" value="ECO:0007669"/>
    <property type="project" value="UniProtKB-KW"/>
</dbReference>
<keyword evidence="3" id="KW-0805">Transcription regulation</keyword>
<evidence type="ECO:0000313" key="12">
    <source>
        <dbReference type="Proteomes" id="UP000717515"/>
    </source>
</evidence>
<feature type="region of interest" description="Disordered" evidence="9">
    <location>
        <begin position="430"/>
        <end position="463"/>
    </location>
</feature>
<dbReference type="Proteomes" id="UP000717515">
    <property type="component" value="Unassembled WGS sequence"/>
</dbReference>
<keyword evidence="2" id="KW-0378">Hydrolase</keyword>
<feature type="domain" description="HSF-type DNA-binding" evidence="10">
    <location>
        <begin position="513"/>
        <end position="537"/>
    </location>
</feature>
<evidence type="ECO:0000259" key="10">
    <source>
        <dbReference type="PROSITE" id="PS00434"/>
    </source>
</evidence>
<protein>
    <recommendedName>
        <fullName evidence="10">HSF-type DNA-binding domain-containing protein</fullName>
    </recommendedName>
</protein>
<evidence type="ECO:0000256" key="2">
    <source>
        <dbReference type="ARBA" id="ARBA00022801"/>
    </source>
</evidence>
<evidence type="ECO:0000313" key="11">
    <source>
        <dbReference type="EMBL" id="KAG9326815.1"/>
    </source>
</evidence>
<sequence length="1001" mass="110469">MTGPIPHIDPESFCHKSVTTCGHKYHYVEEGDPHGEPLLLVHGFPDIWYGWRHQIKHFSKLGYRIIAVDCLGYGQTDSPTDLKEYGMKSICNQLAGVLDAINIPKVTPYTNFIKILGHDWGGALAWRFGLYYPNRLHGIISICTPYIPPQKMFRTLEELVQVEPKFEYQLKYANPASIAGMDATVDEVYRTIQAKFGSMDDEDREYVISEYKHSGFRGPLSYYRTTSVNFIDEIGLHKGIDLPCWIILAYDDPFLPVHLVHEMADYMPKLKIATIWARHFVISEKPYETNAVLKQCLDDIHIRLVPKEIYFTSTTDKVDEYCKRSPLSLTLDDLHTSSNANGTINPILTTPNSVTPSYMSSHGSDRMDFSGRTADTMSPSARSALALINTAQGLQQQQQHYPHQQQTNGLTSEATLALLSGLVPSSTSADPLAQTSYGANSSSTNSTGAQSPTSQSLQPLTRQTNGARGNVAAFLTKLYKMVGDAGSNNLIKWSDNGQSFLVLNHVEFAKVVLPKFFKHNNFSSFVRQLNMYGFHKVPHLQQGVLLPDADTEQWEFSNPHFQRNQPDLLYLVSRKKATAGNEDKDALTMDLNHILQEVSAIKRHQVAISSDLKNIERDHQSLWQESIAARERHQRQQDTIDKILRFLASVFSGEKKRAIVPSKKPRLTITEGDNDDDPSSSLDDGMRLVEEEEEEEEEEAENLMSGYKRKRDSNDEGARVISLASSSKKIPGATTQANSKQMGQKPVSSAVPKKDTTTGGGLPPLPTVSAATSAVPNLPEYLASFPGLNYANPNNVANIFNLPGAPFKFDPSTLPMPTTALLPNAVLSRAHHDMLRSISTANSHNSSSSGAGNNMTLSTAPALAPLQPAFAQTQAGSSVTKGVDQITQEMEQLERSIEALRQHGLNVDNFDFDDDTYLSLANSYDTNGYGDLGNSYQDVMAGTDSLNDNNYLTASSSSSAVPATSTASTHSTSATSVGPNPRITTVDEEEYLEDLLDLDTV</sequence>
<keyword evidence="5" id="KW-0804">Transcription</keyword>
<evidence type="ECO:0000256" key="5">
    <source>
        <dbReference type="ARBA" id="ARBA00023163"/>
    </source>
</evidence>
<dbReference type="SUPFAM" id="SSF53474">
    <property type="entry name" value="alpha/beta-Hydrolases"/>
    <property type="match status" value="1"/>
</dbReference>
<evidence type="ECO:0000256" key="7">
    <source>
        <dbReference type="ARBA" id="ARBA00038334"/>
    </source>
</evidence>